<reference evidence="1 2" key="1">
    <citation type="submission" date="2018-06" db="EMBL/GenBank/DDBJ databases">
        <title>Genomic Encyclopedia of Archaeal and Bacterial Type Strains, Phase II (KMG-II): from individual species to whole genera.</title>
        <authorList>
            <person name="Goeker M."/>
        </authorList>
    </citation>
    <scope>NUCLEOTIDE SEQUENCE [LARGE SCALE GENOMIC DNA]</scope>
    <source>
        <strain evidence="1 2">DSM 13087</strain>
    </source>
</reference>
<evidence type="ECO:0000313" key="1">
    <source>
        <dbReference type="EMBL" id="PZX46197.1"/>
    </source>
</evidence>
<name>A0A2W7QQN9_9RHOB</name>
<protein>
    <submittedName>
        <fullName evidence="1">Uncharacterized protein</fullName>
    </submittedName>
</protein>
<organism evidence="1 2">
    <name type="scientific">Roseinatronobacter thiooxidans</name>
    <dbReference type="NCBI Taxonomy" id="121821"/>
    <lineage>
        <taxon>Bacteria</taxon>
        <taxon>Pseudomonadati</taxon>
        <taxon>Pseudomonadota</taxon>
        <taxon>Alphaproteobacteria</taxon>
        <taxon>Rhodobacterales</taxon>
        <taxon>Paracoccaceae</taxon>
        <taxon>Roseinatronobacter</taxon>
    </lineage>
</organism>
<sequence>MRRGSVSPQAVQVG</sequence>
<keyword evidence="2" id="KW-1185">Reference proteome</keyword>
<evidence type="ECO:0000313" key="2">
    <source>
        <dbReference type="Proteomes" id="UP000249364"/>
    </source>
</evidence>
<dbReference type="EMBL" id="QKZQ01000004">
    <property type="protein sequence ID" value="PZX46197.1"/>
    <property type="molecule type" value="Genomic_DNA"/>
</dbReference>
<dbReference type="Proteomes" id="UP000249364">
    <property type="component" value="Unassembled WGS sequence"/>
</dbReference>
<gene>
    <name evidence="1" type="ORF">LY56_01168</name>
</gene>
<proteinExistence type="predicted"/>
<accession>A0A2W7QQN9</accession>
<comment type="caution">
    <text evidence="1">The sequence shown here is derived from an EMBL/GenBank/DDBJ whole genome shotgun (WGS) entry which is preliminary data.</text>
</comment>